<reference evidence="27" key="3">
    <citation type="submission" date="2025-05" db="UniProtKB">
        <authorList>
            <consortium name="Ensembl"/>
        </authorList>
    </citation>
    <scope>IDENTIFICATION</scope>
</reference>
<dbReference type="InterPro" id="IPR053945">
    <property type="entry name" value="PLCB1-4-like_EFh"/>
</dbReference>
<dbReference type="GO" id="GO:0005509">
    <property type="term" value="F:calcium ion binding"/>
    <property type="evidence" value="ECO:0007669"/>
    <property type="project" value="UniProtKB-UniRule"/>
</dbReference>
<dbReference type="GO" id="GO:1903140">
    <property type="term" value="P:regulation of establishment of endothelial barrier"/>
    <property type="evidence" value="ECO:0007669"/>
    <property type="project" value="Ensembl"/>
</dbReference>
<comment type="subcellular location">
    <subcellularLocation>
        <location evidence="2">Cytoplasm</location>
    </subcellularLocation>
    <subcellularLocation>
        <location evidence="1">Nucleus membrane</location>
    </subcellularLocation>
</comment>
<evidence type="ECO:0000259" key="22">
    <source>
        <dbReference type="PROSITE" id="PS50004"/>
    </source>
</evidence>
<feature type="binding site" evidence="20">
    <location>
        <position position="361"/>
    </location>
    <ligand>
        <name>Ca(2+)</name>
        <dbReference type="ChEBI" id="CHEBI:29108"/>
    </ligand>
</feature>
<evidence type="ECO:0000256" key="12">
    <source>
        <dbReference type="ARBA" id="ARBA00023242"/>
    </source>
</evidence>
<dbReference type="EMBL" id="GAMS01007743">
    <property type="protein sequence ID" value="JAB15393.1"/>
    <property type="molecule type" value="mRNA"/>
</dbReference>
<dbReference type="KEGG" id="cjc:100409716"/>
<dbReference type="GO" id="GO:2000438">
    <property type="term" value="P:negative regulation of monocyte extravasation"/>
    <property type="evidence" value="ECO:0007669"/>
    <property type="project" value="Ensembl"/>
</dbReference>
<dbReference type="GO" id="GO:2000344">
    <property type="term" value="P:positive regulation of acrosome reaction"/>
    <property type="evidence" value="ECO:0007669"/>
    <property type="project" value="Ensembl"/>
</dbReference>
<dbReference type="FunFam" id="1.20.1230.10:FF:000001">
    <property type="entry name" value="1-phosphatidylinositol 4,5-bisphosphate phosphodiesterase"/>
    <property type="match status" value="1"/>
</dbReference>
<dbReference type="GO" id="GO:0035722">
    <property type="term" value="P:interleukin-12-mediated signaling pathway"/>
    <property type="evidence" value="ECO:0007669"/>
    <property type="project" value="Ensembl"/>
</dbReference>
<keyword evidence="20" id="KW-0479">Metal-binding</keyword>
<feature type="binding site" evidence="20">
    <location>
        <position position="332"/>
    </location>
    <ligand>
        <name>Ca(2+)</name>
        <dbReference type="ChEBI" id="CHEBI:29108"/>
    </ligand>
</feature>
<dbReference type="PROSITE" id="PS50004">
    <property type="entry name" value="C2"/>
    <property type="match status" value="1"/>
</dbReference>
<dbReference type="GO" id="GO:0032991">
    <property type="term" value="C:protein-containing complex"/>
    <property type="evidence" value="ECO:0007669"/>
    <property type="project" value="Ensembl"/>
</dbReference>
<dbReference type="PRINTS" id="PR00390">
    <property type="entry name" value="PHPHLIPASEC"/>
</dbReference>
<reference evidence="26" key="2">
    <citation type="journal article" date="2014" name="Gigascience">
        <title>De novo assembly of the common marmoset transcriptome from NextGen mRNA sequences.</title>
        <authorList>
            <person name="Maudhoo M.D."/>
            <person name="Ren D."/>
            <person name="Gradnigo J.S."/>
            <person name="Gibbs R.M."/>
            <person name="Lubker A.C."/>
            <person name="Moriyama E.N."/>
            <person name="French J.A."/>
            <person name="Norgren R.B.Jr."/>
        </authorList>
    </citation>
    <scope>NUCLEOTIDE SEQUENCE</scope>
    <source>
        <tissue evidence="26">Cerebellum</tissue>
        <tissue evidence="25">Cerebral cortex</tissue>
        <tissue evidence="24">Hippocampus</tissue>
    </source>
</reference>
<comment type="subunit">
    <text evidence="17">Interacts with DGKQ.</text>
</comment>
<dbReference type="Gene3D" id="2.30.29.240">
    <property type="match status" value="1"/>
</dbReference>
<evidence type="ECO:0000256" key="19">
    <source>
        <dbReference type="PIRSR" id="PIRSR000956-1"/>
    </source>
</evidence>
<dbReference type="InterPro" id="IPR037862">
    <property type="entry name" value="PLC-beta_PH"/>
</dbReference>
<feature type="region of interest" description="Disordered" evidence="21">
    <location>
        <begin position="469"/>
        <end position="534"/>
    </location>
</feature>
<dbReference type="Ensembl" id="ENSCJAT00000068986.2">
    <property type="protein sequence ID" value="ENSCJAP00000052582.1"/>
    <property type="gene ID" value="ENSCJAG00000021317.4"/>
</dbReference>
<dbReference type="EMBL" id="GAMP01007533">
    <property type="protein sequence ID" value="JAB45222.1"/>
    <property type="molecule type" value="mRNA"/>
</dbReference>
<dbReference type="GO" id="GO:0019899">
    <property type="term" value="F:enzyme binding"/>
    <property type="evidence" value="ECO:0007669"/>
    <property type="project" value="Ensembl"/>
</dbReference>
<dbReference type="InterPro" id="IPR035892">
    <property type="entry name" value="C2_domain_sf"/>
</dbReference>
<proteinExistence type="evidence at transcript level"/>
<dbReference type="GO" id="GO:0099178">
    <property type="term" value="P:regulation of retrograde trans-synaptic signaling by endocanabinoid"/>
    <property type="evidence" value="ECO:0007669"/>
    <property type="project" value="Ensembl"/>
</dbReference>
<dbReference type="STRING" id="9483.ENSCJAP00000052582"/>
<evidence type="ECO:0000256" key="5">
    <source>
        <dbReference type="ARBA" id="ARBA00022801"/>
    </source>
</evidence>
<dbReference type="OMA" id="PIVFKKX"/>
<keyword evidence="5 18" id="KW-0378">Hydrolase</keyword>
<sequence>MAGAQPGVHALQLKPVCVSDSLKKGTKFVKWDDDSTIVTPIILRTDPQGFFFYWTDQNKETELLDLSLVKDARCGRHAKAPKDPKLRELLDVGNIGRLEQRMITVVYGPDLVNISHLNLVAFQEEVAKEWTNEVFSLATNLLAQNMSRDAFLEKAYTKLKLQVTPEGRIPLKNIYRLFSADRKRVETALEACSLPSSRNDSIPQEDFTPEVYRVFLNNLCPRPEIDNIFSEFGAKSKPYLTVDQMMDFINLKQRDPRLNEILYPPLKQEQVQVLIEKYEPNSSLAKKGQISVDGFMRYLSGEENGVVSPEKLDLNEDMSQPLSHYFINSSHNTYLTAGQLAGNSSVEMYRQVLLSGCRCVELDCWKGRTAEEEPVITHGFTMTTEISFKEVIEAIAECAFKTSPFPILLSFENHVDSPKQQAKMAEYCRLIFGDALLMEPLEKYPLESGVPLPSPMDLMYKILVKNKKKSHKSSEGSGKKKLSEQASNTYSDSSSVFEPSSPGAGEADTESDDDDDDDDCKKSSMDEGTAGSEAMATEEMSNLVNYIQPVKFESFEISKKRNKSFEMSSFVETKGLEQLTKSPVEFVEYNKMQLSRIYPKGTRVDSSNYMPQLFWNAGCQMVALNFQTMDLAMQINMGMYEYNGKSGYRLKPEFMRRPDKHFDPFTEGIVDGIVANTLSVKIISGQFLSDKKVGTYVEVDMFGLPVDTRRKAFKTKTSQGNAVNPVWEEEPIVFKKVVLPTLACLRIAVYEEGGKFIGHRILPVQAIRPGYHYICLRNERNQPLTLPAVFVYIEVKDYVPDTYADVIEALSNPIRYVNLMEQRAKQLAALTLEDEEEVKKEADPGETPSEAPSEARTTPAENGVNHTTSLTPKPPSQALHSQPAPGSVKAPAKTEDLIQSVLTEVEAQTIEELKQQKSFVKLQKKHYKEMKDLVKRHHKKTTDLIKEHTTKYNEIQNDYLRRRAALEKSAKKDSKKKSEPSSPDHGSSTIEQDLAALDAEMTQKLIDLKDKQQQQLLNLRQEQYYSEKYQKREHIKLLIQKLTDVAEECQNNQLKKLKEICEKEKKELKKKMDKKRQEKITEAKSKDKSQMEEEKTEMIRSYIQEVVQYIKRLEEAQSKRQEKLVEKHKEIRQQILDEKPKLQVELEQEYQDKFKRLPLEILEFVQEAMKGKINEDSNHGSAPPSLSSDPGKVNHKTPSSEELGGDIPGKEFDTPL</sequence>
<dbReference type="PANTHER" id="PTHR10336">
    <property type="entry name" value="PHOSPHOINOSITIDE-SPECIFIC PHOSPHOLIPASE C FAMILY PROTEIN"/>
    <property type="match status" value="1"/>
</dbReference>
<keyword evidence="7 18" id="KW-0442">Lipid degradation</keyword>
<dbReference type="PROSITE" id="PS50008">
    <property type="entry name" value="PIPLC_Y_DOMAIN"/>
    <property type="match status" value="1"/>
</dbReference>
<dbReference type="Bgee" id="ENSCJAG00000021317">
    <property type="expression patterns" value="Expressed in frontal cortex and 6 other cell types or tissues"/>
</dbReference>
<feature type="compositionally biased region" description="Acidic residues" evidence="21">
    <location>
        <begin position="507"/>
        <end position="518"/>
    </location>
</feature>
<dbReference type="GO" id="GO:0008277">
    <property type="term" value="P:regulation of G protein-coupled receptor signaling pathway"/>
    <property type="evidence" value="ECO:0007669"/>
    <property type="project" value="Ensembl"/>
</dbReference>
<feature type="region of interest" description="Disordered" evidence="21">
    <location>
        <begin position="834"/>
        <end position="891"/>
    </location>
</feature>
<dbReference type="GO" id="GO:0060466">
    <property type="term" value="P:activation of meiosis involved in egg activation"/>
    <property type="evidence" value="ECO:0007669"/>
    <property type="project" value="Ensembl"/>
</dbReference>
<evidence type="ECO:0000256" key="13">
    <source>
        <dbReference type="ARBA" id="ARBA00023288"/>
    </source>
</evidence>
<keyword evidence="6 20" id="KW-0106">Calcium</keyword>
<dbReference type="GO" id="GO:0031965">
    <property type="term" value="C:nuclear membrane"/>
    <property type="evidence" value="ECO:0007669"/>
    <property type="project" value="UniProtKB-SubCell"/>
</dbReference>
<dbReference type="GO" id="GO:0045893">
    <property type="term" value="P:positive regulation of DNA-templated transcription"/>
    <property type="evidence" value="ECO:0007669"/>
    <property type="project" value="Ensembl"/>
</dbReference>
<dbReference type="GO" id="GO:0099524">
    <property type="term" value="C:postsynaptic cytosol"/>
    <property type="evidence" value="ECO:0007669"/>
    <property type="project" value="Ensembl"/>
</dbReference>
<accession>U3EKX0</accession>
<dbReference type="PANTHER" id="PTHR10336:SF12">
    <property type="entry name" value="1-PHOSPHATIDYLINOSITOL 4,5-BISPHOSPHATE PHOSPHODIESTERASE BETA-1"/>
    <property type="match status" value="1"/>
</dbReference>
<dbReference type="GO" id="GO:0040019">
    <property type="term" value="P:positive regulation of embryonic development"/>
    <property type="evidence" value="ECO:0007669"/>
    <property type="project" value="Ensembl"/>
</dbReference>
<feature type="compositionally biased region" description="Polar residues" evidence="21">
    <location>
        <begin position="855"/>
        <end position="871"/>
    </location>
</feature>
<feature type="compositionally biased region" description="Low complexity" evidence="21">
    <location>
        <begin position="491"/>
        <end position="501"/>
    </location>
</feature>
<dbReference type="SMART" id="SM00239">
    <property type="entry name" value="C2"/>
    <property type="match status" value="1"/>
</dbReference>
<dbReference type="GO" id="GO:0080154">
    <property type="term" value="P:regulation of fertilization"/>
    <property type="evidence" value="ECO:0007669"/>
    <property type="project" value="Ensembl"/>
</dbReference>
<comment type="cofactor">
    <cofactor evidence="20">
        <name>Ca(2+)</name>
        <dbReference type="ChEBI" id="CHEBI:29108"/>
    </cofactor>
    <text evidence="20">Binds 1 Ca(2+) ion per subunit.</text>
</comment>
<evidence type="ECO:0000256" key="15">
    <source>
        <dbReference type="ARBA" id="ARBA00023726"/>
    </source>
</evidence>
<dbReference type="SUPFAM" id="SSF50729">
    <property type="entry name" value="PH domain-like"/>
    <property type="match status" value="1"/>
</dbReference>
<evidence type="ECO:0000259" key="23">
    <source>
        <dbReference type="PROSITE" id="PS50008"/>
    </source>
</evidence>
<evidence type="ECO:0000256" key="20">
    <source>
        <dbReference type="PIRSR" id="PIRSR000956-2"/>
    </source>
</evidence>
<dbReference type="GO" id="GO:0046488">
    <property type="term" value="P:phosphatidylinositol metabolic process"/>
    <property type="evidence" value="ECO:0007669"/>
    <property type="project" value="Ensembl"/>
</dbReference>
<dbReference type="OrthoDB" id="269822at2759"/>
<dbReference type="PROSITE" id="PS50007">
    <property type="entry name" value="PIPLC_X_DOMAIN"/>
    <property type="match status" value="1"/>
</dbReference>
<dbReference type="FunFam" id="2.60.40.150:FF:000008">
    <property type="entry name" value="1-phosphatidylinositol 4,5-bisphosphate phosphodiesterase"/>
    <property type="match status" value="1"/>
</dbReference>
<dbReference type="GO" id="GO:0004435">
    <property type="term" value="F:phosphatidylinositol-4,5-bisphosphate phospholipase C activity"/>
    <property type="evidence" value="ECO:0000250"/>
    <property type="project" value="AgBase"/>
</dbReference>
<dbReference type="Pfam" id="PF00387">
    <property type="entry name" value="PI-PLC-Y"/>
    <property type="match status" value="1"/>
</dbReference>
<evidence type="ECO:0000256" key="11">
    <source>
        <dbReference type="ARBA" id="ARBA00023224"/>
    </source>
</evidence>
<dbReference type="GO" id="GO:0046330">
    <property type="term" value="P:positive regulation of JNK cascade"/>
    <property type="evidence" value="ECO:0007669"/>
    <property type="project" value="Ensembl"/>
</dbReference>
<dbReference type="CDD" id="cd16208">
    <property type="entry name" value="EFh_PI-PLCbeta1"/>
    <property type="match status" value="1"/>
</dbReference>
<evidence type="ECO:0000256" key="3">
    <source>
        <dbReference type="ARBA" id="ARBA00022490"/>
    </source>
</evidence>
<feature type="binding site" evidence="20">
    <location>
        <position position="412"/>
    </location>
    <ligand>
        <name>Ca(2+)</name>
        <dbReference type="ChEBI" id="CHEBI:29108"/>
    </ligand>
</feature>
<dbReference type="GO" id="GO:1900087">
    <property type="term" value="P:positive regulation of G1/S transition of mitotic cell cycle"/>
    <property type="evidence" value="ECO:0007669"/>
    <property type="project" value="Ensembl"/>
</dbReference>
<dbReference type="GO" id="GO:0051209">
    <property type="term" value="P:release of sequestered calcium ion into cytosol"/>
    <property type="evidence" value="ECO:0007669"/>
    <property type="project" value="TreeGrafter"/>
</dbReference>
<dbReference type="GeneTree" id="ENSGT00940000155428"/>
<protein>
    <recommendedName>
        <fullName evidence="18">1-phosphatidylinositol 4,5-bisphosphate phosphodiesterase</fullName>
        <ecNumber evidence="18">3.1.4.11</ecNumber>
    </recommendedName>
</protein>
<comment type="catalytic activity">
    <reaction evidence="14">
        <text>a 1,2-diacyl-sn-glycero-3-phospho-(1D-myo-inositol-4,5-bisphosphate) + H2O = 1D-myo-inositol 1,4,5-trisphosphate + a 1,2-diacyl-sn-glycerol + H(+)</text>
        <dbReference type="Rhea" id="RHEA:33179"/>
        <dbReference type="ChEBI" id="CHEBI:15377"/>
        <dbReference type="ChEBI" id="CHEBI:15378"/>
        <dbReference type="ChEBI" id="CHEBI:17815"/>
        <dbReference type="ChEBI" id="CHEBI:58456"/>
        <dbReference type="ChEBI" id="CHEBI:203600"/>
        <dbReference type="EC" id="3.1.4.11"/>
    </reaction>
    <physiologicalReaction direction="left-to-right" evidence="14">
        <dbReference type="Rhea" id="RHEA:33180"/>
    </physiologicalReaction>
</comment>
<dbReference type="AlphaFoldDB" id="U3EKX0"/>
<evidence type="ECO:0000256" key="8">
    <source>
        <dbReference type="ARBA" id="ARBA00023098"/>
    </source>
</evidence>
<dbReference type="GO" id="GO:0045444">
    <property type="term" value="P:fat cell differentiation"/>
    <property type="evidence" value="ECO:0007669"/>
    <property type="project" value="Ensembl"/>
</dbReference>
<keyword evidence="4" id="KW-0597">Phosphoprotein</keyword>
<feature type="domain" description="PI-PLC Y-box" evidence="23">
    <location>
        <begin position="540"/>
        <end position="656"/>
    </location>
</feature>
<dbReference type="GO" id="GO:0032735">
    <property type="term" value="P:positive regulation of interleukin-12 production"/>
    <property type="evidence" value="ECO:0007669"/>
    <property type="project" value="Ensembl"/>
</dbReference>
<dbReference type="GO" id="GO:0048009">
    <property type="term" value="P:insulin-like growth factor receptor signaling pathway"/>
    <property type="evidence" value="ECO:0007669"/>
    <property type="project" value="Ensembl"/>
</dbReference>
<dbReference type="FunFam" id="2.30.29.240:FF:000004">
    <property type="entry name" value="1-phosphatidylinositol 4,5-bisphosphate phosphodiesterase"/>
    <property type="match status" value="1"/>
</dbReference>
<dbReference type="GO" id="GO:0070498">
    <property type="term" value="P:interleukin-1-mediated signaling pathway"/>
    <property type="evidence" value="ECO:0007669"/>
    <property type="project" value="Ensembl"/>
</dbReference>
<evidence type="ECO:0000256" key="6">
    <source>
        <dbReference type="ARBA" id="ARBA00022837"/>
    </source>
</evidence>
<evidence type="ECO:0000313" key="28">
    <source>
        <dbReference type="Proteomes" id="UP000008225"/>
    </source>
</evidence>
<dbReference type="GO" id="GO:0035723">
    <property type="term" value="P:interleukin-15-mediated signaling pathway"/>
    <property type="evidence" value="ECO:0007669"/>
    <property type="project" value="Ensembl"/>
</dbReference>
<feature type="active site" evidence="19">
    <location>
        <position position="378"/>
    </location>
</feature>
<dbReference type="GO" id="GO:0045892">
    <property type="term" value="P:negative regulation of DNA-templated transcription"/>
    <property type="evidence" value="ECO:0007669"/>
    <property type="project" value="Ensembl"/>
</dbReference>
<dbReference type="EC" id="3.1.4.11" evidence="18"/>
<reference evidence="27" key="1">
    <citation type="submission" date="2009-03" db="EMBL/GenBank/DDBJ databases">
        <authorList>
            <person name="Warren W."/>
            <person name="Ye L."/>
            <person name="Minx P."/>
            <person name="Worley K."/>
            <person name="Gibbs R."/>
            <person name="Wilson R.K."/>
        </authorList>
    </citation>
    <scope>NUCLEOTIDE SEQUENCE [LARGE SCALE GENOMIC DNA]</scope>
</reference>
<evidence type="ECO:0000256" key="10">
    <source>
        <dbReference type="ARBA" id="ARBA00023139"/>
    </source>
</evidence>
<dbReference type="GO" id="GO:0007207">
    <property type="term" value="P:phospholipase C-activating G protein-coupled acetylcholine receptor signaling pathway"/>
    <property type="evidence" value="ECO:0007669"/>
    <property type="project" value="Ensembl"/>
</dbReference>
<dbReference type="SMART" id="SM00149">
    <property type="entry name" value="PLCYc"/>
    <property type="match status" value="1"/>
</dbReference>
<dbReference type="GeneID" id="100409716"/>
<keyword evidence="8 18" id="KW-0443">Lipid metabolism</keyword>
<evidence type="ECO:0000256" key="16">
    <source>
        <dbReference type="ARBA" id="ARBA00056048"/>
    </source>
</evidence>
<dbReference type="InterPro" id="IPR011992">
    <property type="entry name" value="EF-hand-dom_pair"/>
</dbReference>
<feature type="region of interest" description="Disordered" evidence="21">
    <location>
        <begin position="963"/>
        <end position="994"/>
    </location>
</feature>
<keyword evidence="11 18" id="KW-0807">Transducer</keyword>
<dbReference type="InterPro" id="IPR000909">
    <property type="entry name" value="PLipase_C_PInositol-sp_X_dom"/>
</dbReference>
<dbReference type="GO" id="GO:0000785">
    <property type="term" value="C:chromatin"/>
    <property type="evidence" value="ECO:0007669"/>
    <property type="project" value="Ensembl"/>
</dbReference>
<dbReference type="GO" id="GO:1990806">
    <property type="term" value="P:ligand-gated ion channel signaling pathway"/>
    <property type="evidence" value="ECO:0007669"/>
    <property type="project" value="Ensembl"/>
</dbReference>
<dbReference type="InterPro" id="IPR042531">
    <property type="entry name" value="PLC-beta_C_sf"/>
</dbReference>
<evidence type="ECO:0000256" key="7">
    <source>
        <dbReference type="ARBA" id="ARBA00022963"/>
    </source>
</evidence>
<comment type="catalytic activity">
    <reaction evidence="15">
        <text>a 1,2-diacyl-sn-glycero-3-phospho-(1D-myo-inositol) + H2O = 1D-myo-inositol 1-phosphate + a 1,2-diacyl-sn-glycerol + H(+)</text>
        <dbReference type="Rhea" id="RHEA:43484"/>
        <dbReference type="ChEBI" id="CHEBI:15377"/>
        <dbReference type="ChEBI" id="CHEBI:15378"/>
        <dbReference type="ChEBI" id="CHEBI:17815"/>
        <dbReference type="ChEBI" id="CHEBI:57880"/>
        <dbReference type="ChEBI" id="CHEBI:58433"/>
    </reaction>
    <physiologicalReaction direction="left-to-right" evidence="15">
        <dbReference type="Rhea" id="RHEA:43485"/>
    </physiologicalReaction>
</comment>
<evidence type="ECO:0000256" key="4">
    <source>
        <dbReference type="ARBA" id="ARBA00022553"/>
    </source>
</evidence>
<feature type="domain" description="C2" evidence="22">
    <location>
        <begin position="656"/>
        <end position="786"/>
    </location>
</feature>
<dbReference type="Pfam" id="PF22631">
    <property type="entry name" value="PLCB1-4-like_EFh"/>
    <property type="match status" value="1"/>
</dbReference>
<keyword evidence="3" id="KW-0963">Cytoplasm</keyword>
<dbReference type="GO" id="GO:0000086">
    <property type="term" value="P:G2/M transition of mitotic cell cycle"/>
    <property type="evidence" value="ECO:0007669"/>
    <property type="project" value="Ensembl"/>
</dbReference>
<feature type="compositionally biased region" description="Basic and acidic residues" evidence="21">
    <location>
        <begin position="472"/>
        <end position="483"/>
    </location>
</feature>
<dbReference type="InterPro" id="IPR028400">
    <property type="entry name" value="PLC-beta1_EF"/>
</dbReference>
<gene>
    <name evidence="26 27" type="primary">PLCB1</name>
</gene>
<dbReference type="SUPFAM" id="SSF47473">
    <property type="entry name" value="EF-hand"/>
    <property type="match status" value="1"/>
</dbReference>
<dbReference type="GO" id="GO:0005546">
    <property type="term" value="F:phosphatidylinositol-4,5-bisphosphate binding"/>
    <property type="evidence" value="ECO:0007669"/>
    <property type="project" value="Ensembl"/>
</dbReference>
<dbReference type="Gene3D" id="2.60.40.150">
    <property type="entry name" value="C2 domain"/>
    <property type="match status" value="1"/>
</dbReference>
<dbReference type="Gene3D" id="3.20.20.190">
    <property type="entry name" value="Phosphatidylinositol (PI) phosphodiesterase"/>
    <property type="match status" value="1"/>
</dbReference>
<dbReference type="Pfam" id="PF00388">
    <property type="entry name" value="PI-PLC-X"/>
    <property type="match status" value="1"/>
</dbReference>
<dbReference type="SMART" id="SM00148">
    <property type="entry name" value="PLCXc"/>
    <property type="match status" value="1"/>
</dbReference>
<dbReference type="GO" id="GO:0005521">
    <property type="term" value="F:lamin binding"/>
    <property type="evidence" value="ECO:0007669"/>
    <property type="project" value="Ensembl"/>
</dbReference>
<evidence type="ECO:0000256" key="17">
    <source>
        <dbReference type="ARBA" id="ARBA00065689"/>
    </source>
</evidence>
<feature type="binding site" evidence="20">
    <location>
        <position position="363"/>
    </location>
    <ligand>
        <name>Ca(2+)</name>
        <dbReference type="ChEBI" id="CHEBI:29108"/>
    </ligand>
</feature>
<dbReference type="SUPFAM" id="SSF51695">
    <property type="entry name" value="PLC-like phosphodiesterases"/>
    <property type="match status" value="1"/>
</dbReference>
<dbReference type="PIRSF" id="PIRSF000956">
    <property type="entry name" value="PLC-beta"/>
    <property type="match status" value="1"/>
</dbReference>
<keyword evidence="10" id="KW-0564">Palmitate</keyword>
<evidence type="ECO:0000256" key="1">
    <source>
        <dbReference type="ARBA" id="ARBA00004126"/>
    </source>
</evidence>
<dbReference type="InterPro" id="IPR014815">
    <property type="entry name" value="PLC-beta_C"/>
</dbReference>
<dbReference type="Gene3D" id="1.20.1230.10">
    <property type="entry name" value="Phospholipase C beta, distal C-terminal domain"/>
    <property type="match status" value="1"/>
</dbReference>
<dbReference type="InterPro" id="IPR017946">
    <property type="entry name" value="PLC-like_Pdiesterase_TIM-brl"/>
</dbReference>
<evidence type="ECO:0000313" key="24">
    <source>
        <dbReference type="EMBL" id="JAB15393.1"/>
    </source>
</evidence>
<dbReference type="FunFam" id="3.20.20.190:FF:000039">
    <property type="entry name" value="Phosphoinositide phospholipase C"/>
    <property type="match status" value="1"/>
</dbReference>
<keyword evidence="12" id="KW-0539">Nucleus</keyword>
<dbReference type="GO" id="GO:0007613">
    <property type="term" value="P:memory"/>
    <property type="evidence" value="ECO:0007669"/>
    <property type="project" value="Ensembl"/>
</dbReference>
<dbReference type="GO" id="GO:0098978">
    <property type="term" value="C:glutamatergic synapse"/>
    <property type="evidence" value="ECO:0007669"/>
    <property type="project" value="Ensembl"/>
</dbReference>
<evidence type="ECO:0000313" key="27">
    <source>
        <dbReference type="Ensembl" id="ENSCJAP00000052582.1"/>
    </source>
</evidence>
<dbReference type="GO" id="GO:0098982">
    <property type="term" value="C:GABA-ergic synapse"/>
    <property type="evidence" value="ECO:0007669"/>
    <property type="project" value="Ensembl"/>
</dbReference>
<dbReference type="GO" id="GO:0007215">
    <property type="term" value="P:glutamate receptor signaling pathway"/>
    <property type="evidence" value="ECO:0007669"/>
    <property type="project" value="Ensembl"/>
</dbReference>
<name>U3EKX0_CALJA</name>
<feature type="active site" evidence="19">
    <location>
        <position position="331"/>
    </location>
</feature>
<evidence type="ECO:0000256" key="14">
    <source>
        <dbReference type="ARBA" id="ARBA00023674"/>
    </source>
</evidence>
<dbReference type="GO" id="GO:0016042">
    <property type="term" value="P:lipid catabolic process"/>
    <property type="evidence" value="ECO:0007669"/>
    <property type="project" value="UniProtKB-KW"/>
</dbReference>
<evidence type="ECO:0000313" key="26">
    <source>
        <dbReference type="EMBL" id="JAB45222.1"/>
    </source>
</evidence>
<dbReference type="GO" id="GO:0010560">
    <property type="term" value="P:positive regulation of glycoprotein biosynthetic process"/>
    <property type="evidence" value="ECO:0007669"/>
    <property type="project" value="Ensembl"/>
</dbReference>
<dbReference type="EMBL" id="GAMR01002618">
    <property type="protein sequence ID" value="JAB31314.1"/>
    <property type="molecule type" value="mRNA"/>
</dbReference>
<dbReference type="GO" id="GO:0045663">
    <property type="term" value="P:positive regulation of myoblast differentiation"/>
    <property type="evidence" value="ECO:0007669"/>
    <property type="project" value="Ensembl"/>
</dbReference>
<dbReference type="GO" id="GO:0005516">
    <property type="term" value="F:calmodulin binding"/>
    <property type="evidence" value="ECO:0007669"/>
    <property type="project" value="Ensembl"/>
</dbReference>
<dbReference type="InterPro" id="IPR016280">
    <property type="entry name" value="PLC-beta"/>
</dbReference>
<dbReference type="GO" id="GO:0021987">
    <property type="term" value="P:cerebral cortex development"/>
    <property type="evidence" value="ECO:0007669"/>
    <property type="project" value="Ensembl"/>
</dbReference>
<evidence type="ECO:0000313" key="25">
    <source>
        <dbReference type="EMBL" id="JAB31314.1"/>
    </source>
</evidence>
<dbReference type="GO" id="GO:0099170">
    <property type="term" value="P:postsynaptic modulation of chemical synaptic transmission"/>
    <property type="evidence" value="ECO:0007669"/>
    <property type="project" value="Ensembl"/>
</dbReference>
<dbReference type="GO" id="GO:0016607">
    <property type="term" value="C:nuclear speck"/>
    <property type="evidence" value="ECO:0007669"/>
    <property type="project" value="Ensembl"/>
</dbReference>
<dbReference type="SUPFAM" id="SSF49562">
    <property type="entry name" value="C2 domain (Calcium/lipid-binding domain, CaLB)"/>
    <property type="match status" value="1"/>
</dbReference>
<evidence type="ECO:0000256" key="2">
    <source>
        <dbReference type="ARBA" id="ARBA00004496"/>
    </source>
</evidence>
<dbReference type="FunFam" id="1.10.238.10:FF:000048">
    <property type="entry name" value="1-phosphatidylinositol 4,5-bisphosphate phosphodiesterase"/>
    <property type="match status" value="1"/>
</dbReference>
<feature type="compositionally biased region" description="Basic and acidic residues" evidence="21">
    <location>
        <begin position="1075"/>
        <end position="1095"/>
    </location>
</feature>
<evidence type="ECO:0000256" key="18">
    <source>
        <dbReference type="PIRNR" id="PIRNR000956"/>
    </source>
</evidence>
<dbReference type="Pfam" id="PF08703">
    <property type="entry name" value="PLC-beta_C"/>
    <property type="match status" value="1"/>
</dbReference>
<dbReference type="CTD" id="23236"/>
<comment type="function">
    <text evidence="16 18">Catalyzes the hydrolysis of 1-phosphatidylinositol 4,5-bisphosphate into diacylglycerol (DAG) and inositol 1,4,5-trisphosphate (IP3) and mediates intracellular signaling downstream of G protein-coupled receptors. Regulates the function of the endothelial barrier.</text>
</comment>
<keyword evidence="13" id="KW-0449">Lipoprotein</keyword>
<feature type="region of interest" description="Disordered" evidence="21">
    <location>
        <begin position="1071"/>
        <end position="1095"/>
    </location>
</feature>
<feature type="region of interest" description="Disordered" evidence="21">
    <location>
        <begin position="1172"/>
        <end position="1216"/>
    </location>
</feature>
<dbReference type="SUPFAM" id="SSF69989">
    <property type="entry name" value="C-terminal domain of PLC-beta"/>
    <property type="match status" value="1"/>
</dbReference>
<dbReference type="GO" id="GO:0032024">
    <property type="term" value="P:positive regulation of insulin secretion"/>
    <property type="evidence" value="ECO:0007669"/>
    <property type="project" value="Ensembl"/>
</dbReference>
<dbReference type="Gene3D" id="1.10.238.10">
    <property type="entry name" value="EF-hand"/>
    <property type="match status" value="1"/>
</dbReference>
<evidence type="ECO:0000256" key="21">
    <source>
        <dbReference type="SAM" id="MobiDB-lite"/>
    </source>
</evidence>
<keyword evidence="9" id="KW-0472">Membrane</keyword>
<organism evidence="26">
    <name type="scientific">Callithrix jacchus</name>
    <name type="common">White-tufted-ear marmoset</name>
    <name type="synonym">Simia Jacchus</name>
    <dbReference type="NCBI Taxonomy" id="9483"/>
    <lineage>
        <taxon>Eukaryota</taxon>
        <taxon>Metazoa</taxon>
        <taxon>Chordata</taxon>
        <taxon>Craniata</taxon>
        <taxon>Vertebrata</taxon>
        <taxon>Euteleostomi</taxon>
        <taxon>Mammalia</taxon>
        <taxon>Eutheria</taxon>
        <taxon>Euarchontoglires</taxon>
        <taxon>Primates</taxon>
        <taxon>Haplorrhini</taxon>
        <taxon>Platyrrhini</taxon>
        <taxon>Cebidae</taxon>
        <taxon>Callitrichinae</taxon>
        <taxon>Callithrix</taxon>
        <taxon>Callithrix</taxon>
    </lineage>
</organism>
<dbReference type="CDD" id="cd13361">
    <property type="entry name" value="PH_PLC_beta"/>
    <property type="match status" value="1"/>
</dbReference>
<dbReference type="InterPro" id="IPR001192">
    <property type="entry name" value="PI-PLC_fam"/>
</dbReference>
<feature type="compositionally biased region" description="Basic and acidic residues" evidence="21">
    <location>
        <begin position="963"/>
        <end position="979"/>
    </location>
</feature>
<dbReference type="Pfam" id="PF17787">
    <property type="entry name" value="PH_14"/>
    <property type="match status" value="1"/>
</dbReference>
<dbReference type="RefSeq" id="XP_035158726.1">
    <property type="nucleotide sequence ID" value="XM_035302835.2"/>
</dbReference>
<dbReference type="CDD" id="cd00275">
    <property type="entry name" value="C2_PLC_like"/>
    <property type="match status" value="1"/>
</dbReference>
<keyword evidence="28" id="KW-1185">Reference proteome</keyword>
<evidence type="ECO:0000256" key="9">
    <source>
        <dbReference type="ARBA" id="ARBA00023136"/>
    </source>
</evidence>
<dbReference type="GO" id="GO:0048015">
    <property type="term" value="P:phosphatidylinositol-mediated signaling"/>
    <property type="evidence" value="ECO:0007669"/>
    <property type="project" value="TreeGrafter"/>
</dbReference>
<dbReference type="InterPro" id="IPR001711">
    <property type="entry name" value="PLipase_C_Pinositol-sp_Y"/>
</dbReference>
<dbReference type="GO" id="GO:0005096">
    <property type="term" value="F:GTPase activator activity"/>
    <property type="evidence" value="ECO:0007669"/>
    <property type="project" value="Ensembl"/>
</dbReference>
<dbReference type="InterPro" id="IPR000008">
    <property type="entry name" value="C2_dom"/>
</dbReference>
<dbReference type="CDD" id="cd08591">
    <property type="entry name" value="PI-PLCc_beta"/>
    <property type="match status" value="1"/>
</dbReference>
<dbReference type="Proteomes" id="UP000008225">
    <property type="component" value="Chromosome 5"/>
</dbReference>
<dbReference type="GO" id="GO:0048639">
    <property type="term" value="P:positive regulation of developmental growth"/>
    <property type="evidence" value="ECO:0007669"/>
    <property type="project" value="Ensembl"/>
</dbReference>